<evidence type="ECO:0000313" key="2">
    <source>
        <dbReference type="Proteomes" id="UP001150581"/>
    </source>
</evidence>
<keyword evidence="2" id="KW-1185">Reference proteome</keyword>
<dbReference type="Proteomes" id="UP001150581">
    <property type="component" value="Unassembled WGS sequence"/>
</dbReference>
<proteinExistence type="predicted"/>
<accession>A0ACC1IFH3</accession>
<protein>
    <submittedName>
        <fullName evidence="1">Gem (Nuclear organelle) associated protein 2</fullName>
    </submittedName>
</protein>
<organism evidence="1 2">
    <name type="scientific">Kickxella alabastrina</name>
    <dbReference type="NCBI Taxonomy" id="61397"/>
    <lineage>
        <taxon>Eukaryota</taxon>
        <taxon>Fungi</taxon>
        <taxon>Fungi incertae sedis</taxon>
        <taxon>Zoopagomycota</taxon>
        <taxon>Kickxellomycotina</taxon>
        <taxon>Kickxellomycetes</taxon>
        <taxon>Kickxellales</taxon>
        <taxon>Kickxellaceae</taxon>
        <taxon>Kickxella</taxon>
    </lineage>
</organism>
<sequence>MSNNDSFAYGQRGALPIPNNVSPGDLDQEPESGEQYMLRVMMEAAAAPKIAVAINREHLISQTTLSMRSSNRQSGCSKDASELESPPLLDVVLSTEKWRQNFRKYFMQQRSKFNRMIASVDVPDDFTLPGSGNSREWKTFCYETSGNSPTNRAMLHALAAMDQVMALRLVKWMSAWLAADKLWRAESIWLWYLILKLDSLLDQEDIHMLRELCRKLKRVRAAVGHVTQNDLSGQMQGRSDEIAALNILIAAVTRGYRQHDLE</sequence>
<comment type="caution">
    <text evidence="1">The sequence shown here is derived from an EMBL/GenBank/DDBJ whole genome shotgun (WGS) entry which is preliminary data.</text>
</comment>
<evidence type="ECO:0000313" key="1">
    <source>
        <dbReference type="EMBL" id="KAJ1894172.1"/>
    </source>
</evidence>
<reference evidence="1" key="1">
    <citation type="submission" date="2022-07" db="EMBL/GenBank/DDBJ databases">
        <title>Phylogenomic reconstructions and comparative analyses of Kickxellomycotina fungi.</title>
        <authorList>
            <person name="Reynolds N.K."/>
            <person name="Stajich J.E."/>
            <person name="Barry K."/>
            <person name="Grigoriev I.V."/>
            <person name="Crous P."/>
            <person name="Smith M.E."/>
        </authorList>
    </citation>
    <scope>NUCLEOTIDE SEQUENCE</scope>
    <source>
        <strain evidence="1">Benny 63K</strain>
    </source>
</reference>
<dbReference type="EMBL" id="JANBPG010000728">
    <property type="protein sequence ID" value="KAJ1894172.1"/>
    <property type="molecule type" value="Genomic_DNA"/>
</dbReference>
<gene>
    <name evidence="1" type="primary">GEMIN2_2</name>
    <name evidence="1" type="ORF">LPJ66_005343</name>
</gene>
<name>A0ACC1IFH3_9FUNG</name>